<protein>
    <recommendedName>
        <fullName evidence="6">DUF4848 domain-containing protein</fullName>
    </recommendedName>
</protein>
<feature type="chain" id="PRO_5019755919" description="DUF4848 domain-containing protein" evidence="1">
    <location>
        <begin position="22"/>
        <end position="368"/>
    </location>
</feature>
<feature type="signal peptide" evidence="1">
    <location>
        <begin position="1"/>
        <end position="21"/>
    </location>
</feature>
<evidence type="ECO:0000313" key="5">
    <source>
        <dbReference type="Proteomes" id="UP000275027"/>
    </source>
</evidence>
<keyword evidence="4" id="KW-1185">Reference proteome</keyword>
<dbReference type="EMBL" id="RCCB01000015">
    <property type="protein sequence ID" value="RLJ23404.1"/>
    <property type="molecule type" value="Genomic_DNA"/>
</dbReference>
<evidence type="ECO:0008006" key="6">
    <source>
        <dbReference type="Google" id="ProtNLM"/>
    </source>
</evidence>
<gene>
    <name evidence="2" type="ORF">B0G92_3179</name>
    <name evidence="3" type="ORF">CLV50_3220</name>
</gene>
<comment type="caution">
    <text evidence="3">The sequence shown here is derived from an EMBL/GenBank/DDBJ whole genome shotgun (WGS) entry which is preliminary data.</text>
</comment>
<dbReference type="AlphaFoldDB" id="A0A497U9T6"/>
<evidence type="ECO:0000313" key="4">
    <source>
        <dbReference type="Proteomes" id="UP000233767"/>
    </source>
</evidence>
<organism evidence="3 5">
    <name type="scientific">Flavobacterium lindanitolerans</name>
    <dbReference type="NCBI Taxonomy" id="428988"/>
    <lineage>
        <taxon>Bacteria</taxon>
        <taxon>Pseudomonadati</taxon>
        <taxon>Bacteroidota</taxon>
        <taxon>Flavobacteriia</taxon>
        <taxon>Flavobacteriales</taxon>
        <taxon>Flavobacteriaceae</taxon>
        <taxon>Flavobacterium</taxon>
    </lineage>
</organism>
<reference evidence="3 5" key="2">
    <citation type="submission" date="2018-10" db="EMBL/GenBank/DDBJ databases">
        <title>Genomic Encyclopedia of Archaeal and Bacterial Type Strains, Phase II (KMG-II): from individual species to whole genera.</title>
        <authorList>
            <person name="Goeker M."/>
        </authorList>
    </citation>
    <scope>NUCLEOTIDE SEQUENCE [LARGE SCALE GENOMIC DNA]</scope>
    <source>
        <strain evidence="3 5">DSM 21886</strain>
    </source>
</reference>
<evidence type="ECO:0000313" key="3">
    <source>
        <dbReference type="EMBL" id="RLJ23404.1"/>
    </source>
</evidence>
<dbReference type="Proteomes" id="UP000233767">
    <property type="component" value="Unassembled WGS sequence"/>
</dbReference>
<dbReference type="RefSeq" id="WP_101472933.1">
    <property type="nucleotide sequence ID" value="NZ_PJND01000011.1"/>
</dbReference>
<proteinExistence type="predicted"/>
<accession>A0A497U9T6</accession>
<dbReference type="PROSITE" id="PS51257">
    <property type="entry name" value="PROKAR_LIPOPROTEIN"/>
    <property type="match status" value="1"/>
</dbReference>
<evidence type="ECO:0000256" key="1">
    <source>
        <dbReference type="SAM" id="SignalP"/>
    </source>
</evidence>
<dbReference type="Proteomes" id="UP000275027">
    <property type="component" value="Unassembled WGS sequence"/>
</dbReference>
<evidence type="ECO:0000313" key="2">
    <source>
        <dbReference type="EMBL" id="PKW20100.1"/>
    </source>
</evidence>
<name>A0A497U9T6_9FLAO</name>
<reference evidence="2 4" key="1">
    <citation type="submission" date="2017-12" db="EMBL/GenBank/DDBJ databases">
        <title>Genomic Encyclopedia of Type Strains, Phase III (KMG-III): the genomes of soil and plant-associated and newly described type strains.</title>
        <authorList>
            <person name="Whitman W."/>
        </authorList>
    </citation>
    <scope>NUCLEOTIDE SEQUENCE [LARGE SCALE GENOMIC DNA]</scope>
    <source>
        <strain evidence="2 4">IP-10</strain>
    </source>
</reference>
<keyword evidence="1" id="KW-0732">Signal</keyword>
<dbReference type="EMBL" id="PJND01000011">
    <property type="protein sequence ID" value="PKW20100.1"/>
    <property type="molecule type" value="Genomic_DNA"/>
</dbReference>
<sequence length="368" mass="42529">MKKIILSLSILVGLMAVSCERADLPQEQNANNDNSLMRRQRQSSMFNYIQSTRIDNGVNCENNILIFPSWNHYWETVEGLDQMVERDCDVFDSNLPNNISEDRYNTLADAAGFDEDNVLRRFEEDLAFCSLRSKIESLERVWLSRQGDRGWDANADPDNHFIQDQSERALLSSNGEVIVNDEKRGYVYYKFLNDKGNRIEVINNDLKAISQVSQGKIPTDNPNVIVVTPGTTRASYGCKTMVYEDTYEFSSLYAIKRSSRVQHPHWFSPSKIISKTRGYKKINGVWRPRRLLITVGINGQSSNTSGTAYANCNQARTLHLFKEKRRRLVSVKTTNPLFSLQYFGIRDNKLYSYHRLYNITVNKDFYDM</sequence>